<reference evidence="1" key="1">
    <citation type="journal article" date="2021" name="Proc. Natl. Acad. Sci. U.S.A.">
        <title>A Catalog of Tens of Thousands of Viruses from Human Metagenomes Reveals Hidden Associations with Chronic Diseases.</title>
        <authorList>
            <person name="Tisza M.J."/>
            <person name="Buck C.B."/>
        </authorList>
    </citation>
    <scope>NUCLEOTIDE SEQUENCE</scope>
    <source>
        <strain evidence="1">CtbbV81</strain>
    </source>
</reference>
<protein>
    <submittedName>
        <fullName evidence="1">Uncharacterized protein</fullName>
    </submittedName>
</protein>
<organism evidence="1">
    <name type="scientific">Siphoviridae sp. ctbbV81</name>
    <dbReference type="NCBI Taxonomy" id="2827900"/>
    <lineage>
        <taxon>Viruses</taxon>
        <taxon>Duplodnaviria</taxon>
        <taxon>Heunggongvirae</taxon>
        <taxon>Uroviricota</taxon>
        <taxon>Caudoviricetes</taxon>
    </lineage>
</organism>
<evidence type="ECO:0000313" key="1">
    <source>
        <dbReference type="EMBL" id="DAF65372.1"/>
    </source>
</evidence>
<proteinExistence type="predicted"/>
<accession>A0A8S5TQF8</accession>
<dbReference type="EMBL" id="BK032878">
    <property type="protein sequence ID" value="DAF65372.1"/>
    <property type="molecule type" value="Genomic_DNA"/>
</dbReference>
<sequence>MVQPGTSGMGRTPVPRACFAGAGSGMTGGTTAPDIIYIKTSIYASCFVPEKGVAERLFTHKR</sequence>
<name>A0A8S5TQF8_9CAUD</name>